<dbReference type="AlphaFoldDB" id="A0A9J6DES7"/>
<dbReference type="Proteomes" id="UP000821866">
    <property type="component" value="Chromosome 7"/>
</dbReference>
<feature type="region of interest" description="Disordered" evidence="1">
    <location>
        <begin position="123"/>
        <end position="149"/>
    </location>
</feature>
<feature type="compositionally biased region" description="Basic and acidic residues" evidence="1">
    <location>
        <begin position="199"/>
        <end position="208"/>
    </location>
</feature>
<protein>
    <submittedName>
        <fullName evidence="2">Uncharacterized protein</fullName>
    </submittedName>
</protein>
<dbReference type="EMBL" id="JABSTU010000009">
    <property type="protein sequence ID" value="KAH8020644.1"/>
    <property type="molecule type" value="Genomic_DNA"/>
</dbReference>
<reference evidence="2" key="1">
    <citation type="journal article" date="2020" name="Cell">
        <title>Large-Scale Comparative Analyses of Tick Genomes Elucidate Their Genetic Diversity and Vector Capacities.</title>
        <authorList>
            <consortium name="Tick Genome and Microbiome Consortium (TIGMIC)"/>
            <person name="Jia N."/>
            <person name="Wang J."/>
            <person name="Shi W."/>
            <person name="Du L."/>
            <person name="Sun Y."/>
            <person name="Zhan W."/>
            <person name="Jiang J.F."/>
            <person name="Wang Q."/>
            <person name="Zhang B."/>
            <person name="Ji P."/>
            <person name="Bell-Sakyi L."/>
            <person name="Cui X.M."/>
            <person name="Yuan T.T."/>
            <person name="Jiang B.G."/>
            <person name="Yang W.F."/>
            <person name="Lam T.T."/>
            <person name="Chang Q.C."/>
            <person name="Ding S.J."/>
            <person name="Wang X.J."/>
            <person name="Zhu J.G."/>
            <person name="Ruan X.D."/>
            <person name="Zhao L."/>
            <person name="Wei J.T."/>
            <person name="Ye R.Z."/>
            <person name="Que T.C."/>
            <person name="Du C.H."/>
            <person name="Zhou Y.H."/>
            <person name="Cheng J.X."/>
            <person name="Dai P.F."/>
            <person name="Guo W.B."/>
            <person name="Han X.H."/>
            <person name="Huang E.J."/>
            <person name="Li L.F."/>
            <person name="Wei W."/>
            <person name="Gao Y.C."/>
            <person name="Liu J.Z."/>
            <person name="Shao H.Z."/>
            <person name="Wang X."/>
            <person name="Wang C.C."/>
            <person name="Yang T.C."/>
            <person name="Huo Q.B."/>
            <person name="Li W."/>
            <person name="Chen H.Y."/>
            <person name="Chen S.E."/>
            <person name="Zhou L.G."/>
            <person name="Ni X.B."/>
            <person name="Tian J.H."/>
            <person name="Sheng Y."/>
            <person name="Liu T."/>
            <person name="Pan Y.S."/>
            <person name="Xia L.Y."/>
            <person name="Li J."/>
            <person name="Zhao F."/>
            <person name="Cao W.C."/>
        </authorList>
    </citation>
    <scope>NUCLEOTIDE SEQUENCE</scope>
    <source>
        <strain evidence="2">Rmic-2018</strain>
    </source>
</reference>
<keyword evidence="3" id="KW-1185">Reference proteome</keyword>
<evidence type="ECO:0000313" key="3">
    <source>
        <dbReference type="Proteomes" id="UP000821866"/>
    </source>
</evidence>
<name>A0A9J6DES7_RHIMP</name>
<feature type="compositionally biased region" description="Low complexity" evidence="1">
    <location>
        <begin position="209"/>
        <end position="218"/>
    </location>
</feature>
<gene>
    <name evidence="2" type="ORF">HPB51_002593</name>
</gene>
<accession>A0A9J6DES7</accession>
<feature type="region of interest" description="Disordered" evidence="1">
    <location>
        <begin position="196"/>
        <end position="218"/>
    </location>
</feature>
<comment type="caution">
    <text evidence="2">The sequence shown here is derived from an EMBL/GenBank/DDBJ whole genome shotgun (WGS) entry which is preliminary data.</text>
</comment>
<evidence type="ECO:0000313" key="2">
    <source>
        <dbReference type="EMBL" id="KAH8020644.1"/>
    </source>
</evidence>
<proteinExistence type="predicted"/>
<reference evidence="2" key="2">
    <citation type="submission" date="2021-09" db="EMBL/GenBank/DDBJ databases">
        <authorList>
            <person name="Jia N."/>
            <person name="Wang J."/>
            <person name="Shi W."/>
            <person name="Du L."/>
            <person name="Sun Y."/>
            <person name="Zhan W."/>
            <person name="Jiang J."/>
            <person name="Wang Q."/>
            <person name="Zhang B."/>
            <person name="Ji P."/>
            <person name="Sakyi L.B."/>
            <person name="Cui X."/>
            <person name="Yuan T."/>
            <person name="Jiang B."/>
            <person name="Yang W."/>
            <person name="Lam T.T.-Y."/>
            <person name="Chang Q."/>
            <person name="Ding S."/>
            <person name="Wang X."/>
            <person name="Zhu J."/>
            <person name="Ruan X."/>
            <person name="Zhao L."/>
            <person name="Wei J."/>
            <person name="Que T."/>
            <person name="Du C."/>
            <person name="Cheng J."/>
            <person name="Dai P."/>
            <person name="Han X."/>
            <person name="Huang E."/>
            <person name="Gao Y."/>
            <person name="Liu J."/>
            <person name="Shao H."/>
            <person name="Ye R."/>
            <person name="Li L."/>
            <person name="Wei W."/>
            <person name="Wang X."/>
            <person name="Wang C."/>
            <person name="Huo Q."/>
            <person name="Li W."/>
            <person name="Guo W."/>
            <person name="Chen H."/>
            <person name="Chen S."/>
            <person name="Zhou L."/>
            <person name="Zhou L."/>
            <person name="Ni X."/>
            <person name="Tian J."/>
            <person name="Zhou Y."/>
            <person name="Sheng Y."/>
            <person name="Liu T."/>
            <person name="Pan Y."/>
            <person name="Xia L."/>
            <person name="Li J."/>
            <person name="Zhao F."/>
            <person name="Cao W."/>
        </authorList>
    </citation>
    <scope>NUCLEOTIDE SEQUENCE</scope>
    <source>
        <strain evidence="2">Rmic-2018</strain>
        <tissue evidence="2">Larvae</tissue>
    </source>
</reference>
<sequence>MKEVKWVKKKKLANKASKTRLFPSPLLSAQLGPPLILQRPRKEVKKEKVSVGSQRRNEVLFFDGTGWISPTRSPPLLNVVLAVARVVVTSLLSWHSFQPQTAIRPERRSVSVVSFRRSTQSLNSRGDELGQLPRGRFSRGATRAPRSTPRIGGGAWWWGPAKAGHVDSTVCACFDSGQLPRRASARLPEISHSFAEEPVTDKQERRSEAASSTAALNAPARSFSKWKSRCAGERARTRELVREE</sequence>
<organism evidence="2 3">
    <name type="scientific">Rhipicephalus microplus</name>
    <name type="common">Cattle tick</name>
    <name type="synonym">Boophilus microplus</name>
    <dbReference type="NCBI Taxonomy" id="6941"/>
    <lineage>
        <taxon>Eukaryota</taxon>
        <taxon>Metazoa</taxon>
        <taxon>Ecdysozoa</taxon>
        <taxon>Arthropoda</taxon>
        <taxon>Chelicerata</taxon>
        <taxon>Arachnida</taxon>
        <taxon>Acari</taxon>
        <taxon>Parasitiformes</taxon>
        <taxon>Ixodida</taxon>
        <taxon>Ixodoidea</taxon>
        <taxon>Ixodidae</taxon>
        <taxon>Rhipicephalinae</taxon>
        <taxon>Rhipicephalus</taxon>
        <taxon>Boophilus</taxon>
    </lineage>
</organism>
<evidence type="ECO:0000256" key="1">
    <source>
        <dbReference type="SAM" id="MobiDB-lite"/>
    </source>
</evidence>